<reference evidence="2" key="1">
    <citation type="submission" date="2016-10" db="EMBL/GenBank/DDBJ databases">
        <title>Sequence of Gallionella enrichment culture.</title>
        <authorList>
            <person name="Poehlein A."/>
            <person name="Muehling M."/>
            <person name="Daniel R."/>
        </authorList>
    </citation>
    <scope>NUCLEOTIDE SEQUENCE</scope>
</reference>
<evidence type="ECO:0000256" key="1">
    <source>
        <dbReference type="SAM" id="MobiDB-lite"/>
    </source>
</evidence>
<feature type="region of interest" description="Disordered" evidence="1">
    <location>
        <begin position="79"/>
        <end position="117"/>
    </location>
</feature>
<feature type="compositionally biased region" description="Polar residues" evidence="1">
    <location>
        <begin position="107"/>
        <end position="117"/>
    </location>
</feature>
<name>A0A1J5PJM5_9ZZZZ</name>
<dbReference type="AlphaFoldDB" id="A0A1J5PJM5"/>
<proteinExistence type="predicted"/>
<organism evidence="2">
    <name type="scientific">mine drainage metagenome</name>
    <dbReference type="NCBI Taxonomy" id="410659"/>
    <lineage>
        <taxon>unclassified sequences</taxon>
        <taxon>metagenomes</taxon>
        <taxon>ecological metagenomes</taxon>
    </lineage>
</organism>
<gene>
    <name evidence="2" type="ORF">GALL_529560</name>
</gene>
<dbReference type="EMBL" id="MLJW01007294">
    <property type="protein sequence ID" value="OIQ65483.1"/>
    <property type="molecule type" value="Genomic_DNA"/>
</dbReference>
<comment type="caution">
    <text evidence="2">The sequence shown here is derived from an EMBL/GenBank/DDBJ whole genome shotgun (WGS) entry which is preliminary data.</text>
</comment>
<sequence length="117" mass="12487">MDTKQQLLDLHKDIYLQTTAGYEAWLSQAFVDMGKGTVTSDEHVDVKWADGTLSADKLKITGGGEVVRFDGHVVMNIDKLPPAESAPDQAANASPAPEPAGHPGRTRSVSSKSSNPK</sequence>
<accession>A0A1J5PJM5</accession>
<evidence type="ECO:0000313" key="2">
    <source>
        <dbReference type="EMBL" id="OIQ65483.1"/>
    </source>
</evidence>
<protein>
    <submittedName>
        <fullName evidence="2">Uncharacterized protein</fullName>
    </submittedName>
</protein>